<sequence length="181" mass="21002">MEVIRIIDRNNHLLSVRYGDAEETEFSKIFTFWNDTEALFSFFSDNAADLKTLTIQEAVLEVIDAAAYLEDRILDNAESGLVDFLQEFKPLHLNPDSSQKYILNKLYGPSKRIPLRLYGIRLRDYAKGDTIIVTGGAIKLTRAMQDRPHTKLELDKLDQVMRYLRHQNFSSDEIEFLELEL</sequence>
<gene>
    <name evidence="1" type="ORF">CYPRO_3316</name>
</gene>
<proteinExistence type="predicted"/>
<organism evidence="1 2">
    <name type="scientific">Cyclonatronum proteinivorum</name>
    <dbReference type="NCBI Taxonomy" id="1457365"/>
    <lineage>
        <taxon>Bacteria</taxon>
        <taxon>Pseudomonadati</taxon>
        <taxon>Balneolota</taxon>
        <taxon>Balneolia</taxon>
        <taxon>Balneolales</taxon>
        <taxon>Cyclonatronaceae</taxon>
        <taxon>Cyclonatronum</taxon>
    </lineage>
</organism>
<dbReference type="RefSeq" id="WP_114985622.1">
    <property type="nucleotide sequence ID" value="NZ_CP027806.1"/>
</dbReference>
<keyword evidence="2" id="KW-1185">Reference proteome</keyword>
<evidence type="ECO:0000313" key="2">
    <source>
        <dbReference type="Proteomes" id="UP000254808"/>
    </source>
</evidence>
<accession>A0A345UPZ7</accession>
<dbReference type="OrthoDB" id="1067077at2"/>
<evidence type="ECO:0000313" key="1">
    <source>
        <dbReference type="EMBL" id="AXJ02549.1"/>
    </source>
</evidence>
<dbReference type="EMBL" id="CP027806">
    <property type="protein sequence ID" value="AXJ02549.1"/>
    <property type="molecule type" value="Genomic_DNA"/>
</dbReference>
<dbReference type="Proteomes" id="UP000254808">
    <property type="component" value="Chromosome"/>
</dbReference>
<reference evidence="1 2" key="1">
    <citation type="submission" date="2018-03" db="EMBL/GenBank/DDBJ databases">
        <title>Phenotypic and genomic properties of Cyclonatronum proteinivorum gen. nov., sp. nov., a haloalkaliphilic bacteroidete from soda lakes possessing Na+-translocating rhodopsin.</title>
        <authorList>
            <person name="Toshchakov S.V."/>
            <person name="Korzhenkov A."/>
            <person name="Samarov N.I."/>
            <person name="Kublanov I.V."/>
            <person name="Muntyan M.S."/>
            <person name="Sorokin D.Y."/>
        </authorList>
    </citation>
    <scope>NUCLEOTIDE SEQUENCE [LARGE SCALE GENOMIC DNA]</scope>
    <source>
        <strain evidence="1 2">Omega</strain>
    </source>
</reference>
<dbReference type="AlphaFoldDB" id="A0A345UPZ7"/>
<dbReference type="KEGG" id="cprv:CYPRO_3316"/>
<name>A0A345UPZ7_9BACT</name>
<protein>
    <submittedName>
        <fullName evidence="1">Uncharacterized protein</fullName>
    </submittedName>
</protein>